<evidence type="ECO:0000256" key="1">
    <source>
        <dbReference type="SAM" id="MobiDB-lite"/>
    </source>
</evidence>
<feature type="region of interest" description="Disordered" evidence="1">
    <location>
        <begin position="26"/>
        <end position="53"/>
    </location>
</feature>
<evidence type="ECO:0000256" key="2">
    <source>
        <dbReference type="SAM" id="SignalP"/>
    </source>
</evidence>
<feature type="signal peptide" evidence="2">
    <location>
        <begin position="1"/>
        <end position="17"/>
    </location>
</feature>
<keyword evidence="5" id="KW-1185">Reference proteome</keyword>
<dbReference type="PANTHER" id="PTHR30163:SF8">
    <property type="entry name" value="LYTIC MUREIN TRANSGLYCOSYLASE"/>
    <property type="match status" value="1"/>
</dbReference>
<feature type="compositionally biased region" description="Low complexity" evidence="1">
    <location>
        <begin position="26"/>
        <end position="52"/>
    </location>
</feature>
<dbReference type="Gene3D" id="1.10.530.10">
    <property type="match status" value="1"/>
</dbReference>
<dbReference type="PANTHER" id="PTHR30163">
    <property type="entry name" value="MEMBRANE-BOUND LYTIC MUREIN TRANSGLYCOSYLASE B"/>
    <property type="match status" value="1"/>
</dbReference>
<comment type="caution">
    <text evidence="4">The sequence shown here is derived from an EMBL/GenBank/DDBJ whole genome shotgun (WGS) entry which is preliminary data.</text>
</comment>
<dbReference type="PROSITE" id="PS51257">
    <property type="entry name" value="PROKAR_LIPOPROTEIN"/>
    <property type="match status" value="1"/>
</dbReference>
<name>A0ABT9NMQ4_9ACTN</name>
<dbReference type="InterPro" id="IPR008258">
    <property type="entry name" value="Transglycosylase_SLT_dom_1"/>
</dbReference>
<accession>A0ABT9NMQ4</accession>
<proteinExistence type="predicted"/>
<dbReference type="InterPro" id="IPR043426">
    <property type="entry name" value="MltB-like"/>
</dbReference>
<organism evidence="4 5">
    <name type="scientific">Nocardioides massiliensis</name>
    <dbReference type="NCBI Taxonomy" id="1325935"/>
    <lineage>
        <taxon>Bacteria</taxon>
        <taxon>Bacillati</taxon>
        <taxon>Actinomycetota</taxon>
        <taxon>Actinomycetes</taxon>
        <taxon>Propionibacteriales</taxon>
        <taxon>Nocardioidaceae</taxon>
        <taxon>Nocardioides</taxon>
    </lineage>
</organism>
<gene>
    <name evidence="4" type="ORF">J2S59_000929</name>
</gene>
<dbReference type="Pfam" id="PF01464">
    <property type="entry name" value="SLT"/>
    <property type="match status" value="1"/>
</dbReference>
<dbReference type="RefSeq" id="WP_306824852.1">
    <property type="nucleotide sequence ID" value="NZ_JAUSQM010000001.1"/>
</dbReference>
<sequence length="324" mass="35756">MGRSRPVVGLFSTLALALALGGCTTGDQPDAASSHAPPATSPSSAPSTAVADPPAPAVLRKALDAPPAPPRTPQGAATALAVAERTIDDPRTPPELLAAAGRVQQVVYRAVAQRPRWDAAVLRALPRVHRSSARKNLASRREFLSMQRGYRPNKRLPAWQVAEPLSARELRRLYRRAERRFGVEWEYLAAINLVETGMGRIRGTSVAGARGPMQFIPETWRHYGRGDIDEPRDAIAAAARYLRARGFTRPGGRSRALYSYNNDVRYVRAVTHLAQVMQERPRTYFGFHAWEIFYSTAAGDVHLPVGYAEREPVPVRRWLARRGS</sequence>
<dbReference type="InterPro" id="IPR023346">
    <property type="entry name" value="Lysozyme-like_dom_sf"/>
</dbReference>
<evidence type="ECO:0000313" key="4">
    <source>
        <dbReference type="EMBL" id="MDP9821120.1"/>
    </source>
</evidence>
<feature type="chain" id="PRO_5045605912" evidence="2">
    <location>
        <begin position="18"/>
        <end position="324"/>
    </location>
</feature>
<reference evidence="4 5" key="1">
    <citation type="submission" date="2023-07" db="EMBL/GenBank/DDBJ databases">
        <title>Sequencing the genomes of 1000 actinobacteria strains.</title>
        <authorList>
            <person name="Klenk H.-P."/>
        </authorList>
    </citation>
    <scope>NUCLEOTIDE SEQUENCE [LARGE SCALE GENOMIC DNA]</scope>
    <source>
        <strain evidence="4 5">GD13</strain>
    </source>
</reference>
<dbReference type="SUPFAM" id="SSF53955">
    <property type="entry name" value="Lysozyme-like"/>
    <property type="match status" value="1"/>
</dbReference>
<dbReference type="Proteomes" id="UP001240447">
    <property type="component" value="Unassembled WGS sequence"/>
</dbReference>
<evidence type="ECO:0000313" key="5">
    <source>
        <dbReference type="Proteomes" id="UP001240447"/>
    </source>
</evidence>
<dbReference type="CDD" id="cd13399">
    <property type="entry name" value="Slt35-like"/>
    <property type="match status" value="1"/>
</dbReference>
<keyword evidence="2" id="KW-0732">Signal</keyword>
<dbReference type="EMBL" id="JAUSQM010000001">
    <property type="protein sequence ID" value="MDP9821120.1"/>
    <property type="molecule type" value="Genomic_DNA"/>
</dbReference>
<evidence type="ECO:0000259" key="3">
    <source>
        <dbReference type="Pfam" id="PF01464"/>
    </source>
</evidence>
<protein>
    <submittedName>
        <fullName evidence="4">Soluble lytic murein transglycosylase-like protein</fullName>
    </submittedName>
</protein>
<feature type="domain" description="Transglycosylase SLT" evidence="3">
    <location>
        <begin position="174"/>
        <end position="262"/>
    </location>
</feature>